<reference evidence="5 6" key="1">
    <citation type="submission" date="2019-07" db="EMBL/GenBank/DDBJ databases">
        <authorList>
            <person name="Cremers G."/>
        </authorList>
    </citation>
    <scope>NUCLEOTIDE SEQUENCE [LARGE SCALE GENOMIC DNA]</scope>
</reference>
<dbReference type="AlphaFoldDB" id="A0A564ZN46"/>
<keyword evidence="2" id="KW-0238">DNA-binding</keyword>
<dbReference type="PANTHER" id="PTHR44688">
    <property type="entry name" value="DNA-BINDING TRANSCRIPTIONAL ACTIVATOR DEVR_DOSR"/>
    <property type="match status" value="1"/>
</dbReference>
<evidence type="ECO:0000313" key="5">
    <source>
        <dbReference type="EMBL" id="VUZ86062.1"/>
    </source>
</evidence>
<evidence type="ECO:0000259" key="4">
    <source>
        <dbReference type="PROSITE" id="PS50043"/>
    </source>
</evidence>
<dbReference type="EMBL" id="CABIKM010000043">
    <property type="protein sequence ID" value="VUZ86062.1"/>
    <property type="molecule type" value="Genomic_DNA"/>
</dbReference>
<evidence type="ECO:0000313" key="6">
    <source>
        <dbReference type="Proteomes" id="UP000334340"/>
    </source>
</evidence>
<dbReference type="InterPro" id="IPR016032">
    <property type="entry name" value="Sig_transdc_resp-reg_C-effctor"/>
</dbReference>
<evidence type="ECO:0000256" key="1">
    <source>
        <dbReference type="ARBA" id="ARBA00023015"/>
    </source>
</evidence>
<dbReference type="PROSITE" id="PS50043">
    <property type="entry name" value="HTH_LUXR_2"/>
    <property type="match status" value="1"/>
</dbReference>
<feature type="domain" description="HTH luxR-type" evidence="4">
    <location>
        <begin position="188"/>
        <end position="253"/>
    </location>
</feature>
<keyword evidence="3" id="KW-0804">Transcription</keyword>
<accession>A0A564ZN46</accession>
<dbReference type="PANTHER" id="PTHR44688:SF16">
    <property type="entry name" value="DNA-BINDING TRANSCRIPTIONAL ACTIVATOR DEVR_DOSR"/>
    <property type="match status" value="1"/>
</dbReference>
<dbReference type="PRINTS" id="PR00038">
    <property type="entry name" value="HTHLUXR"/>
</dbReference>
<dbReference type="CDD" id="cd06170">
    <property type="entry name" value="LuxR_C_like"/>
    <property type="match status" value="1"/>
</dbReference>
<organism evidence="5 6">
    <name type="scientific">Candidatus Methylomirabilis lanthanidiphila</name>
    <dbReference type="NCBI Taxonomy" id="2211376"/>
    <lineage>
        <taxon>Bacteria</taxon>
        <taxon>Candidatus Methylomirabilota</taxon>
        <taxon>Candidatus Methylomirabilia</taxon>
        <taxon>Candidatus Methylomirabilales</taxon>
        <taxon>Candidatus Methylomirabilaceae</taxon>
        <taxon>Candidatus Methylomirabilis</taxon>
    </lineage>
</organism>
<dbReference type="Pfam" id="PF00196">
    <property type="entry name" value="GerE"/>
    <property type="match status" value="1"/>
</dbReference>
<dbReference type="Proteomes" id="UP000334340">
    <property type="component" value="Unassembled WGS sequence"/>
</dbReference>
<name>A0A564ZN46_9BACT</name>
<gene>
    <name evidence="5" type="primary">nreC_2</name>
    <name evidence="5" type="ORF">MELA_02456</name>
</gene>
<dbReference type="GO" id="GO:0006355">
    <property type="term" value="P:regulation of DNA-templated transcription"/>
    <property type="evidence" value="ECO:0007669"/>
    <property type="project" value="InterPro"/>
</dbReference>
<dbReference type="SMART" id="SM00421">
    <property type="entry name" value="HTH_LUXR"/>
    <property type="match status" value="1"/>
</dbReference>
<evidence type="ECO:0000256" key="2">
    <source>
        <dbReference type="ARBA" id="ARBA00023125"/>
    </source>
</evidence>
<proteinExistence type="predicted"/>
<keyword evidence="6" id="KW-1185">Reference proteome</keyword>
<dbReference type="InterPro" id="IPR000792">
    <property type="entry name" value="Tscrpt_reg_LuxR_C"/>
</dbReference>
<evidence type="ECO:0000256" key="3">
    <source>
        <dbReference type="ARBA" id="ARBA00023163"/>
    </source>
</evidence>
<sequence>MARDAREHTGPTPMPRQTLLMQALNGLILAAARQLDPSVLQEMVRGVGAQLGRQALTGYRLTHYACGQPIGYTWAECLKEIGEQFGWTLRVAVESEGVIRVTVLECDVTESEESGLHLCEFSSGLFGGAMAEAIGDVKVCVSRCSETPPRNCAFAIYYRTSEESLALPGVVYPRISDRAVQLAPGLLDSGPGARLTSREAQVLRQIAHGLPDKEIAAALQLSVRTVENHGARIRRKLSIGNRAALVRFALQNRLIES</sequence>
<keyword evidence="1" id="KW-0805">Transcription regulation</keyword>
<protein>
    <submittedName>
        <fullName evidence="5">Oxygen regulatory protein NreC</fullName>
    </submittedName>
</protein>
<dbReference type="Gene3D" id="1.10.10.10">
    <property type="entry name" value="Winged helix-like DNA-binding domain superfamily/Winged helix DNA-binding domain"/>
    <property type="match status" value="1"/>
</dbReference>
<dbReference type="InterPro" id="IPR036388">
    <property type="entry name" value="WH-like_DNA-bd_sf"/>
</dbReference>
<dbReference type="GO" id="GO:0003677">
    <property type="term" value="F:DNA binding"/>
    <property type="evidence" value="ECO:0007669"/>
    <property type="project" value="UniProtKB-KW"/>
</dbReference>
<dbReference type="SUPFAM" id="SSF46894">
    <property type="entry name" value="C-terminal effector domain of the bipartite response regulators"/>
    <property type="match status" value="1"/>
</dbReference>